<organism evidence="7 8">
    <name type="scientific">Caerostris darwini</name>
    <dbReference type="NCBI Taxonomy" id="1538125"/>
    <lineage>
        <taxon>Eukaryota</taxon>
        <taxon>Metazoa</taxon>
        <taxon>Ecdysozoa</taxon>
        <taxon>Arthropoda</taxon>
        <taxon>Chelicerata</taxon>
        <taxon>Arachnida</taxon>
        <taxon>Araneae</taxon>
        <taxon>Araneomorphae</taxon>
        <taxon>Entelegynae</taxon>
        <taxon>Araneoidea</taxon>
        <taxon>Araneidae</taxon>
        <taxon>Caerostris</taxon>
    </lineage>
</organism>
<keyword evidence="2" id="KW-0964">Secreted</keyword>
<sequence length="1330" mass="153855">MVRLIIAGLAGLKKWFQRSVLPAPLIRREHDSAKEEAALDDEFFVPATEPCQSSANSVMTPQKPSGERPKGAKHRYEDKIIRPEAEVDRFTAVPRVYLNKITQTTKKLRVIQPKPRYHEDSIGFTTKKYHWTRATRKYYETKRNTIKRFIPLQTAYFVKKKKLPTTVVERYKPKCNHYGPWIVVSGNCSLTAPIEAILRESPGCEMVNGLECRLEDTLEDYTKSERYVTCDVRRGFSCMAGEAAYSGESNVIAPNNRTGVDNVTAADCCCEKFEVRVQCCGYNERVTAPAPGVFRYEVKGRAQHKTMLPPRTDIVVNMPKPKFYQEHRDATEADIVRMTLTKGIFFQRLTQTTSKLLVKQPQNNMFADSIEAPRPKMIRHTVTPRYYQQRLTATTSKEVLVTPKPKEYFVRIPRPKTSIEKYTVPPKTYRDHFTPTTVRDLIIPLTKQYIQRKFDQVPTRMDRFTPDRKAYHEHIEPTMARYIHFPVQPRIFTDHKEATTRKYVYKPVTRRERYFIVPLPVTEVVKYEQPMKIYQDMEVVPKPRFFKYSPGCNQYGPWVTVKGGCSYSVTMEEIVAKSGGCDDVKGIECRSVTQTSDGSVRQQVVSCNIRDGFVCREEDQPPGCDETVAGHCCCCEHEVRIRCCEYSEHMTPKPPRYDTFIAEKRHHERVIFPIYFEMVTNKPVEYECNYPVYLQKKTVTSCYTVTRAPEICSETWLNEWRGLVQNCTLDRLKRWGINLGFHMNKNEVQRLEISLSVCLRIIGDTTCRDESTSPLQWVFQREMIITGGTAEHSYFHMNISKGLKRCVKRTDERGMQICYPGLGSVLQDLLHYGITNRTLKMQRNRNTTCVARLFKHCELSELQTIERWVSSIYGICIKFAPGYQKGGCVEDVIANHYCDKSDIVGFMGQIQYCWKQSYHSKWFSKQPMFEKVNAMNQCVTNCPINCIFSKWEVFKEVFRFIVQSLSRGKRDVCGSLFTLKNLETCGQNLVSITSSLQDTKTGMNKRTLQPVSNCFRVALFGCQHNIQEGFLSVLESLTNSAFLTHDDDKTPSLSYRTVNSVKVFGNELNICESEYQDNDDEMDPTRTAEDMCVPLYLSNGGSSTRYVIQKSCQRSDIKYWLDTIKSCMSDKSKKIGLKNPGKLTIDRVMSFLQKCVKTQDPLKCHPKGRREYRLLLTSFLNTLRRFSVVRNGDSCYKDLTFERIGKCQTSLYSFLLLKYQSSLIKDKKRSLDCLKHSFKHCSRGFSENILKILDDSIYPNKNLPEIGRDYTKCEPDDPAFANVLEKCDFKLLEEGHPQKPHMLWRQLDEDKIPEKIPDKIPEKIPDKIPE</sequence>
<keyword evidence="3" id="KW-0732">Signal</keyword>
<feature type="domain" description="WxxW" evidence="6">
    <location>
        <begin position="571"/>
        <end position="643"/>
    </location>
</feature>
<feature type="non-terminal residue" evidence="7">
    <location>
        <position position="1330"/>
    </location>
</feature>
<dbReference type="InterPro" id="IPR025155">
    <property type="entry name" value="WxxW_domain"/>
</dbReference>
<reference evidence="7 8" key="1">
    <citation type="submission" date="2021-06" db="EMBL/GenBank/DDBJ databases">
        <title>Caerostris darwini draft genome.</title>
        <authorList>
            <person name="Kono N."/>
            <person name="Arakawa K."/>
        </authorList>
    </citation>
    <scope>NUCLEOTIDE SEQUENCE [LARGE SCALE GENOMIC DNA]</scope>
</reference>
<evidence type="ECO:0000256" key="5">
    <source>
        <dbReference type="SAM" id="MobiDB-lite"/>
    </source>
</evidence>
<feature type="domain" description="WxxW" evidence="6">
    <location>
        <begin position="200"/>
        <end position="243"/>
    </location>
</feature>
<dbReference type="EMBL" id="BPLQ01004073">
    <property type="protein sequence ID" value="GIY05393.1"/>
    <property type="molecule type" value="Genomic_DNA"/>
</dbReference>
<feature type="region of interest" description="Disordered" evidence="5">
    <location>
        <begin position="51"/>
        <end position="74"/>
    </location>
</feature>
<evidence type="ECO:0000313" key="7">
    <source>
        <dbReference type="EMBL" id="GIY05393.1"/>
    </source>
</evidence>
<gene>
    <name evidence="7" type="primary">AVEN_217275_1</name>
    <name evidence="7" type="ORF">CDAR_537561</name>
</gene>
<dbReference type="Proteomes" id="UP001054837">
    <property type="component" value="Unassembled WGS sequence"/>
</dbReference>
<dbReference type="Pfam" id="PF13330">
    <property type="entry name" value="Mucin2_WxxW"/>
    <property type="match status" value="2"/>
</dbReference>
<evidence type="ECO:0000256" key="2">
    <source>
        <dbReference type="ARBA" id="ARBA00022525"/>
    </source>
</evidence>
<evidence type="ECO:0000313" key="8">
    <source>
        <dbReference type="Proteomes" id="UP001054837"/>
    </source>
</evidence>
<keyword evidence="4" id="KW-0325">Glycoprotein</keyword>
<protein>
    <recommendedName>
        <fullName evidence="6">WxxW domain-containing protein</fullName>
    </recommendedName>
</protein>
<evidence type="ECO:0000256" key="1">
    <source>
        <dbReference type="ARBA" id="ARBA00004613"/>
    </source>
</evidence>
<proteinExistence type="predicted"/>
<accession>A0AAV4Q5Y8</accession>
<comment type="caution">
    <text evidence="7">The sequence shown here is derived from an EMBL/GenBank/DDBJ whole genome shotgun (WGS) entry which is preliminary data.</text>
</comment>
<evidence type="ECO:0000259" key="6">
    <source>
        <dbReference type="Pfam" id="PF13330"/>
    </source>
</evidence>
<comment type="subcellular location">
    <subcellularLocation>
        <location evidence="1">Secreted</location>
    </subcellularLocation>
</comment>
<feature type="compositionally biased region" description="Basic and acidic residues" evidence="5">
    <location>
        <begin position="65"/>
        <end position="74"/>
    </location>
</feature>
<dbReference type="GO" id="GO:0005576">
    <property type="term" value="C:extracellular region"/>
    <property type="evidence" value="ECO:0007669"/>
    <property type="project" value="UniProtKB-SubCell"/>
</dbReference>
<name>A0AAV4Q5Y8_9ARAC</name>
<feature type="compositionally biased region" description="Polar residues" evidence="5">
    <location>
        <begin position="51"/>
        <end position="63"/>
    </location>
</feature>
<keyword evidence="8" id="KW-1185">Reference proteome</keyword>
<evidence type="ECO:0000256" key="4">
    <source>
        <dbReference type="ARBA" id="ARBA00023180"/>
    </source>
</evidence>
<evidence type="ECO:0000256" key="3">
    <source>
        <dbReference type="ARBA" id="ARBA00022729"/>
    </source>
</evidence>